<dbReference type="PANTHER" id="PTHR10622">
    <property type="entry name" value="HET DOMAIN-CONTAINING PROTEIN"/>
    <property type="match status" value="1"/>
</dbReference>
<proteinExistence type="predicted"/>
<dbReference type="STRING" id="1229662.W3WIQ2"/>
<gene>
    <name evidence="3" type="ORF">PFICI_14689</name>
</gene>
<dbReference type="EMBL" id="KI912121">
    <property type="protein sequence ID" value="ETS73743.1"/>
    <property type="molecule type" value="Genomic_DNA"/>
</dbReference>
<name>W3WIQ2_PESFW</name>
<dbReference type="AlphaFoldDB" id="W3WIQ2"/>
<dbReference type="OrthoDB" id="20872at2759"/>
<dbReference type="InterPro" id="IPR010730">
    <property type="entry name" value="HET"/>
</dbReference>
<dbReference type="HOGENOM" id="CLU_000288_138_11_1"/>
<dbReference type="InterPro" id="IPR058525">
    <property type="entry name" value="DUF8212"/>
</dbReference>
<dbReference type="KEGG" id="pfy:PFICI_14689"/>
<reference evidence="4" key="1">
    <citation type="journal article" date="2015" name="BMC Genomics">
        <title>Genomic and transcriptomic analysis of the endophytic fungus Pestalotiopsis fici reveals its lifestyle and high potential for synthesis of natural products.</title>
        <authorList>
            <person name="Wang X."/>
            <person name="Zhang X."/>
            <person name="Liu L."/>
            <person name="Xiang M."/>
            <person name="Wang W."/>
            <person name="Sun X."/>
            <person name="Che Y."/>
            <person name="Guo L."/>
            <person name="Liu G."/>
            <person name="Guo L."/>
            <person name="Wang C."/>
            <person name="Yin W.B."/>
            <person name="Stadler M."/>
            <person name="Zhang X."/>
            <person name="Liu X."/>
        </authorList>
    </citation>
    <scope>NUCLEOTIDE SEQUENCE [LARGE SCALE GENOMIC DNA]</scope>
    <source>
        <strain evidence="4">W106-1 / CGMCC3.15140</strain>
    </source>
</reference>
<dbReference type="Pfam" id="PF06985">
    <property type="entry name" value="HET"/>
    <property type="match status" value="1"/>
</dbReference>
<keyword evidence="4" id="KW-1185">Reference proteome</keyword>
<evidence type="ECO:0000313" key="3">
    <source>
        <dbReference type="EMBL" id="ETS73743.1"/>
    </source>
</evidence>
<dbReference type="RefSeq" id="XP_007841461.1">
    <property type="nucleotide sequence ID" value="XM_007843270.1"/>
</dbReference>
<dbReference type="InParanoid" id="W3WIQ2"/>
<evidence type="ECO:0000259" key="1">
    <source>
        <dbReference type="Pfam" id="PF06985"/>
    </source>
</evidence>
<accession>W3WIQ2</accession>
<protein>
    <submittedName>
        <fullName evidence="3">Uncharacterized protein</fullName>
    </submittedName>
</protein>
<feature type="domain" description="Heterokaryon incompatibility" evidence="1">
    <location>
        <begin position="22"/>
        <end position="112"/>
    </location>
</feature>
<organism evidence="3 4">
    <name type="scientific">Pestalotiopsis fici (strain W106-1 / CGMCC3.15140)</name>
    <dbReference type="NCBI Taxonomy" id="1229662"/>
    <lineage>
        <taxon>Eukaryota</taxon>
        <taxon>Fungi</taxon>
        <taxon>Dikarya</taxon>
        <taxon>Ascomycota</taxon>
        <taxon>Pezizomycotina</taxon>
        <taxon>Sordariomycetes</taxon>
        <taxon>Xylariomycetidae</taxon>
        <taxon>Amphisphaeriales</taxon>
        <taxon>Sporocadaceae</taxon>
        <taxon>Pestalotiopsis</taxon>
    </lineage>
</organism>
<evidence type="ECO:0000259" key="2">
    <source>
        <dbReference type="Pfam" id="PF26640"/>
    </source>
</evidence>
<dbReference type="Proteomes" id="UP000030651">
    <property type="component" value="Unassembled WGS sequence"/>
</dbReference>
<evidence type="ECO:0000313" key="4">
    <source>
        <dbReference type="Proteomes" id="UP000030651"/>
    </source>
</evidence>
<dbReference type="eggNOG" id="ENOG502SHG8">
    <property type="taxonomic scope" value="Eukaryota"/>
</dbReference>
<dbReference type="GeneID" id="19279702"/>
<feature type="domain" description="DUF8212" evidence="2">
    <location>
        <begin position="226"/>
        <end position="250"/>
    </location>
</feature>
<dbReference type="Pfam" id="PF26640">
    <property type="entry name" value="DUF8212"/>
    <property type="match status" value="1"/>
</dbReference>
<sequence length="554" mass="63415">MWLINTESLKLESIVDHEKVEYAILSHTWAEDEVLWSDFNDLPRARLKKGFEKIEKTCELARGRGLRYAWVDTCCIDKTSSAELSEAINSMFRWYQDAAVCFVYLSDLGGDSADSLQGVLDHLPKCRWLTRGWTLQELIAPRNLYYFYDNEWKNSWPKEDLAPKISEITRIPLDILLHQKSLDTVSIASRMSWAATRETTRAEDMSYSLLGIFDINMPMLYGEGKKAFFRLQEEICRRSKDLTLFAWQTSPGTSTSKYHGLFAEHPRDFAGAHDLQISDARMPYTSELRLTNKGICLRETELALVRSTGHFLSLGCSRAGSPHDTFIHLTKTMDGFVRTHAGELVASLPDSAWWLSPRDVYLPASLTSDDVRRIEHQDNHMIKFTVGSKVTIAKQMPYNFWDPLNKAFLLSSDVGSTSGGAGIYQGLLELSMSWKGQFHKRHLIFELRADPSKPGTLPGRPRMVLKHKVVDGFHRPLQYWLDRDGFRQPKMSVHLRQEISRELLSNTFTKEGEGLSSWAITSQKLSEPPPKLYVEVRNTTVDTGQTWEFELACR</sequence>
<dbReference type="PANTHER" id="PTHR10622:SF12">
    <property type="entry name" value="HET DOMAIN-CONTAINING PROTEIN"/>
    <property type="match status" value="1"/>
</dbReference>